<dbReference type="NCBIfam" id="TIGR00026">
    <property type="entry name" value="hi_GC_TIGR00026"/>
    <property type="match status" value="1"/>
</dbReference>
<comment type="caution">
    <text evidence="2">The sequence shown here is derived from an EMBL/GenBank/DDBJ whole genome shotgun (WGS) entry which is preliminary data.</text>
</comment>
<proteinExistence type="predicted"/>
<evidence type="ECO:0000313" key="2">
    <source>
        <dbReference type="EMBL" id="GIE02215.1"/>
    </source>
</evidence>
<dbReference type="Pfam" id="PF04075">
    <property type="entry name" value="F420H2_quin_red"/>
    <property type="match status" value="1"/>
</dbReference>
<protein>
    <recommendedName>
        <fullName evidence="4">Nitroreductase family deazaflavin-dependent oxidoreductase</fullName>
    </recommendedName>
</protein>
<evidence type="ECO:0000256" key="1">
    <source>
        <dbReference type="SAM" id="MobiDB-lite"/>
    </source>
</evidence>
<dbReference type="InterPro" id="IPR004378">
    <property type="entry name" value="F420H2_quin_Rdtase"/>
</dbReference>
<keyword evidence="3" id="KW-1185">Reference proteome</keyword>
<accession>A0ABQ3YXH1</accession>
<feature type="region of interest" description="Disordered" evidence="1">
    <location>
        <begin position="117"/>
        <end position="142"/>
    </location>
</feature>
<dbReference type="Proteomes" id="UP000637628">
    <property type="component" value="Unassembled WGS sequence"/>
</dbReference>
<evidence type="ECO:0008006" key="4">
    <source>
        <dbReference type="Google" id="ProtNLM"/>
    </source>
</evidence>
<sequence>MHLAGHAAFADLEHVGRRSGRIRHTPVRAFRVGDTVVVGLNFGPRSDWFKNVTKAGSSRMRLGKEYLDLGAPLIVPAEIGTQGIPRLFRFGLRYVARTKDCVVLPITMSRPAHKSGPCPLLSYRHRHDSASDTASRRDRRRR</sequence>
<dbReference type="EMBL" id="BOML01000030">
    <property type="protein sequence ID" value="GIE02215.1"/>
    <property type="molecule type" value="Genomic_DNA"/>
</dbReference>
<gene>
    <name evidence="2" type="ORF">Adu01nite_35650</name>
</gene>
<dbReference type="InterPro" id="IPR012349">
    <property type="entry name" value="Split_barrel_FMN-bd"/>
</dbReference>
<dbReference type="Gene3D" id="2.30.110.10">
    <property type="entry name" value="Electron Transport, Fmn-binding Protein, Chain A"/>
    <property type="match status" value="1"/>
</dbReference>
<evidence type="ECO:0000313" key="3">
    <source>
        <dbReference type="Proteomes" id="UP000637628"/>
    </source>
</evidence>
<reference evidence="2 3" key="1">
    <citation type="submission" date="2021-01" db="EMBL/GenBank/DDBJ databases">
        <title>Whole genome shotgun sequence of Actinoplanes durhamensis NBRC 14914.</title>
        <authorList>
            <person name="Komaki H."/>
            <person name="Tamura T."/>
        </authorList>
    </citation>
    <scope>NUCLEOTIDE SEQUENCE [LARGE SCALE GENOMIC DNA]</scope>
    <source>
        <strain evidence="2 3">NBRC 14914</strain>
    </source>
</reference>
<name>A0ABQ3YXH1_9ACTN</name>
<organism evidence="2 3">
    <name type="scientific">Paractinoplanes durhamensis</name>
    <dbReference type="NCBI Taxonomy" id="113563"/>
    <lineage>
        <taxon>Bacteria</taxon>
        <taxon>Bacillati</taxon>
        <taxon>Actinomycetota</taxon>
        <taxon>Actinomycetes</taxon>
        <taxon>Micromonosporales</taxon>
        <taxon>Micromonosporaceae</taxon>
        <taxon>Paractinoplanes</taxon>
    </lineage>
</organism>